<dbReference type="PANTHER" id="PTHR33116:SF80">
    <property type="entry name" value="REVERSE TRANSCRIPTASE ZINC-BINDING DOMAIN-CONTAINING PROTEIN"/>
    <property type="match status" value="1"/>
</dbReference>
<gene>
    <name evidence="3" type="ORF">TSUD_102140</name>
</gene>
<dbReference type="EMBL" id="DF973339">
    <property type="protein sequence ID" value="GAU26607.1"/>
    <property type="molecule type" value="Genomic_DNA"/>
</dbReference>
<organism evidence="3 4">
    <name type="scientific">Trifolium subterraneum</name>
    <name type="common">Subterranean clover</name>
    <dbReference type="NCBI Taxonomy" id="3900"/>
    <lineage>
        <taxon>Eukaryota</taxon>
        <taxon>Viridiplantae</taxon>
        <taxon>Streptophyta</taxon>
        <taxon>Embryophyta</taxon>
        <taxon>Tracheophyta</taxon>
        <taxon>Spermatophyta</taxon>
        <taxon>Magnoliopsida</taxon>
        <taxon>eudicotyledons</taxon>
        <taxon>Gunneridae</taxon>
        <taxon>Pentapetalae</taxon>
        <taxon>rosids</taxon>
        <taxon>fabids</taxon>
        <taxon>Fabales</taxon>
        <taxon>Fabaceae</taxon>
        <taxon>Papilionoideae</taxon>
        <taxon>50 kb inversion clade</taxon>
        <taxon>NPAAA clade</taxon>
        <taxon>Hologalegina</taxon>
        <taxon>IRL clade</taxon>
        <taxon>Trifolieae</taxon>
        <taxon>Trifolium</taxon>
    </lineage>
</organism>
<dbReference type="SUPFAM" id="SSF53098">
    <property type="entry name" value="Ribonuclease H-like"/>
    <property type="match status" value="1"/>
</dbReference>
<sequence length="682" mass="77274">MAMWLLHPDCLNVVRDFWNTTVIGCPMFVLSKKLKFLKEKLKIWNKEVFGNVHDQIKIAEEKVNSIQYVINSNGHSDSLMDLEKQAQFELELALNMEEAFRKEKTKVKWCLDGDRNTKYFHRVTKIKNATKLMAALRNGDNLLTNADDISTHVVQHYTILFNSSTVLQDDGLIEELIPNLISDDTNKMLSMLPSHIEIENVVFNLNKNGAPGPDGFGGIFFQTFWDLVKEDVIKAVLEFFTSSWLLPNFNSNSMVLIPKTANADSVENYRPIALANFKFKIISKIMADKLAIIMPNIVSKEQRVRLNIISNRLVFGIGSLPFLYLGVPIFRGKPKSRHLSPIADKVKLKLSAWKASLLSIAGRVQLVKSVIYARSLMVWRLLHHKLPTDDKLMMRGCLMPSVCNLCFCCSETIEHLFFYCPFALSIWNWFSSLINLHFTITSTDEPWNLCNRGWGPQCKIVITAAIINIINVIWYNKNQCRFNNAKPNLRSTITMIVASTSISGNATNLYTSSAMSDFCVLKAFKCNTDGATLGCPGQAASAGVFRDNNAIFLGGFTINLGINTTFHAELIGVMYAIEIAFEKGWWNLWVETDSMLVTLPSKSPSMVPGFLRNRRLNCMHLSRNMNFIISHIFREGNSLADKLASMALSLNGFMWHSHLPGEAMLAYNQNRFGFPLFRFSYS</sequence>
<dbReference type="Proteomes" id="UP000242715">
    <property type="component" value="Unassembled WGS sequence"/>
</dbReference>
<dbReference type="InterPro" id="IPR044730">
    <property type="entry name" value="RNase_H-like_dom_plant"/>
</dbReference>
<dbReference type="AlphaFoldDB" id="A0A2Z6NBD8"/>
<keyword evidence="4" id="KW-1185">Reference proteome</keyword>
<feature type="domain" description="RNase H type-1" evidence="2">
    <location>
        <begin position="520"/>
        <end position="649"/>
    </location>
</feature>
<evidence type="ECO:0000259" key="2">
    <source>
        <dbReference type="PROSITE" id="PS50879"/>
    </source>
</evidence>
<accession>A0A2Z6NBD8</accession>
<dbReference type="InterPro" id="IPR012337">
    <property type="entry name" value="RNaseH-like_sf"/>
</dbReference>
<dbReference type="PANTHER" id="PTHR33116">
    <property type="entry name" value="REVERSE TRANSCRIPTASE ZINC-BINDING DOMAIN-CONTAINING PROTEIN-RELATED-RELATED"/>
    <property type="match status" value="1"/>
</dbReference>
<reference evidence="4" key="1">
    <citation type="journal article" date="2017" name="Front. Plant Sci.">
        <title>Climate Clever Clovers: New Paradigm to Reduce the Environmental Footprint of Ruminants by Breeding Low Methanogenic Forages Utilizing Haplotype Variation.</title>
        <authorList>
            <person name="Kaur P."/>
            <person name="Appels R."/>
            <person name="Bayer P.E."/>
            <person name="Keeble-Gagnere G."/>
            <person name="Wang J."/>
            <person name="Hirakawa H."/>
            <person name="Shirasawa K."/>
            <person name="Vercoe P."/>
            <person name="Stefanova K."/>
            <person name="Durmic Z."/>
            <person name="Nichols P."/>
            <person name="Revell C."/>
            <person name="Isobe S.N."/>
            <person name="Edwards D."/>
            <person name="Erskine W."/>
        </authorList>
    </citation>
    <scope>NUCLEOTIDE SEQUENCE [LARGE SCALE GENOMIC DNA]</scope>
    <source>
        <strain evidence="4">cv. Daliak</strain>
    </source>
</reference>
<keyword evidence="1" id="KW-0472">Membrane</keyword>
<proteinExistence type="predicted"/>
<evidence type="ECO:0000313" key="4">
    <source>
        <dbReference type="Proteomes" id="UP000242715"/>
    </source>
</evidence>
<dbReference type="CDD" id="cd06222">
    <property type="entry name" value="RNase_H_like"/>
    <property type="match status" value="1"/>
</dbReference>
<dbReference type="Pfam" id="PF13456">
    <property type="entry name" value="RVT_3"/>
    <property type="match status" value="1"/>
</dbReference>
<dbReference type="GO" id="GO:0004523">
    <property type="term" value="F:RNA-DNA hybrid ribonuclease activity"/>
    <property type="evidence" value="ECO:0007669"/>
    <property type="project" value="InterPro"/>
</dbReference>
<dbReference type="InterPro" id="IPR002156">
    <property type="entry name" value="RNaseH_domain"/>
</dbReference>
<dbReference type="OrthoDB" id="1433654at2759"/>
<dbReference type="Pfam" id="PF13966">
    <property type="entry name" value="zf-RVT"/>
    <property type="match status" value="1"/>
</dbReference>
<feature type="transmembrane region" description="Helical" evidence="1">
    <location>
        <begin position="416"/>
        <end position="440"/>
    </location>
</feature>
<dbReference type="PROSITE" id="PS50879">
    <property type="entry name" value="RNASE_H_1"/>
    <property type="match status" value="1"/>
</dbReference>
<keyword evidence="1" id="KW-1133">Transmembrane helix</keyword>
<evidence type="ECO:0000313" key="3">
    <source>
        <dbReference type="EMBL" id="GAU26607.1"/>
    </source>
</evidence>
<protein>
    <recommendedName>
        <fullName evidence="2">RNase H type-1 domain-containing protein</fullName>
    </recommendedName>
</protein>
<name>A0A2Z6NBD8_TRISU</name>
<dbReference type="GO" id="GO:0003676">
    <property type="term" value="F:nucleic acid binding"/>
    <property type="evidence" value="ECO:0007669"/>
    <property type="project" value="InterPro"/>
</dbReference>
<dbReference type="InterPro" id="IPR036397">
    <property type="entry name" value="RNaseH_sf"/>
</dbReference>
<keyword evidence="1" id="KW-0812">Transmembrane</keyword>
<dbReference type="InterPro" id="IPR026960">
    <property type="entry name" value="RVT-Znf"/>
</dbReference>
<dbReference type="Gene3D" id="3.30.420.10">
    <property type="entry name" value="Ribonuclease H-like superfamily/Ribonuclease H"/>
    <property type="match status" value="1"/>
</dbReference>
<feature type="transmembrane region" description="Helical" evidence="1">
    <location>
        <begin position="460"/>
        <end position="476"/>
    </location>
</feature>
<feature type="transmembrane region" description="Helical" evidence="1">
    <location>
        <begin position="313"/>
        <end position="330"/>
    </location>
</feature>
<evidence type="ECO:0000256" key="1">
    <source>
        <dbReference type="SAM" id="Phobius"/>
    </source>
</evidence>